<dbReference type="Proteomes" id="UP001247307">
    <property type="component" value="Unassembled WGS sequence"/>
</dbReference>
<dbReference type="AlphaFoldDB" id="A0AAE3YFC0"/>
<keyword evidence="1 3" id="KW-0547">Nucleotide-binding</keyword>
<proteinExistence type="inferred from homology"/>
<evidence type="ECO:0000256" key="2">
    <source>
        <dbReference type="ARBA" id="ARBA00022840"/>
    </source>
</evidence>
<dbReference type="PANTHER" id="PTHR10695">
    <property type="entry name" value="DEPHOSPHO-COA KINASE-RELATED"/>
    <property type="match status" value="1"/>
</dbReference>
<evidence type="ECO:0000256" key="4">
    <source>
        <dbReference type="NCBIfam" id="TIGR00152"/>
    </source>
</evidence>
<dbReference type="InterPro" id="IPR001977">
    <property type="entry name" value="Depp_CoAkinase"/>
</dbReference>
<evidence type="ECO:0000256" key="3">
    <source>
        <dbReference type="HAMAP-Rule" id="MF_00376"/>
    </source>
</evidence>
<comment type="subcellular location">
    <subcellularLocation>
        <location evidence="3">Cytoplasm</location>
    </subcellularLocation>
</comment>
<dbReference type="EMBL" id="JAVDUI010000001">
    <property type="protein sequence ID" value="MDR6891177.1"/>
    <property type="molecule type" value="Genomic_DNA"/>
</dbReference>
<dbReference type="NCBIfam" id="NF002879">
    <property type="entry name" value="PRK03333.1"/>
    <property type="match status" value="1"/>
</dbReference>
<dbReference type="RefSeq" id="WP_309848652.1">
    <property type="nucleotide sequence ID" value="NZ_BAAAIU010000004.1"/>
</dbReference>
<keyword evidence="3 5" id="KW-0808">Transferase</keyword>
<evidence type="ECO:0000256" key="1">
    <source>
        <dbReference type="ARBA" id="ARBA00022741"/>
    </source>
</evidence>
<keyword evidence="6" id="KW-1185">Reference proteome</keyword>
<protein>
    <recommendedName>
        <fullName evidence="3 4">Dephospho-CoA kinase</fullName>
        <ecNumber evidence="3 4">2.7.1.24</ecNumber>
    </recommendedName>
    <alternativeName>
        <fullName evidence="3">Dephosphocoenzyme A kinase</fullName>
    </alternativeName>
</protein>
<dbReference type="HAMAP" id="MF_00376">
    <property type="entry name" value="Dephospho_CoA_kinase"/>
    <property type="match status" value="1"/>
</dbReference>
<dbReference type="EC" id="2.7.1.24" evidence="3 4"/>
<dbReference type="GO" id="GO:0005524">
    <property type="term" value="F:ATP binding"/>
    <property type="evidence" value="ECO:0007669"/>
    <property type="project" value="UniProtKB-UniRule"/>
</dbReference>
<organism evidence="5 6">
    <name type="scientific">Falsarthrobacter nasiphocae</name>
    <dbReference type="NCBI Taxonomy" id="189863"/>
    <lineage>
        <taxon>Bacteria</taxon>
        <taxon>Bacillati</taxon>
        <taxon>Actinomycetota</taxon>
        <taxon>Actinomycetes</taxon>
        <taxon>Micrococcales</taxon>
        <taxon>Micrococcaceae</taxon>
        <taxon>Falsarthrobacter</taxon>
    </lineage>
</organism>
<comment type="function">
    <text evidence="3">Catalyzes the phosphorylation of the 3'-hydroxyl group of dephosphocoenzyme A to form coenzyme A.</text>
</comment>
<feature type="binding site" evidence="3">
    <location>
        <begin position="28"/>
        <end position="33"/>
    </location>
    <ligand>
        <name>ATP</name>
        <dbReference type="ChEBI" id="CHEBI:30616"/>
    </ligand>
</feature>
<dbReference type="Gene3D" id="3.40.50.300">
    <property type="entry name" value="P-loop containing nucleotide triphosphate hydrolases"/>
    <property type="match status" value="1"/>
</dbReference>
<comment type="pathway">
    <text evidence="3">Cofactor biosynthesis; coenzyme A biosynthesis; CoA from (R)-pantothenate: step 5/5.</text>
</comment>
<keyword evidence="3" id="KW-0173">Coenzyme A biosynthesis</keyword>
<keyword evidence="3" id="KW-0963">Cytoplasm</keyword>
<comment type="catalytic activity">
    <reaction evidence="3">
        <text>3'-dephospho-CoA + ATP = ADP + CoA + H(+)</text>
        <dbReference type="Rhea" id="RHEA:18245"/>
        <dbReference type="ChEBI" id="CHEBI:15378"/>
        <dbReference type="ChEBI" id="CHEBI:30616"/>
        <dbReference type="ChEBI" id="CHEBI:57287"/>
        <dbReference type="ChEBI" id="CHEBI:57328"/>
        <dbReference type="ChEBI" id="CHEBI:456216"/>
        <dbReference type="EC" id="2.7.1.24"/>
    </reaction>
</comment>
<dbReference type="InterPro" id="IPR027417">
    <property type="entry name" value="P-loop_NTPase"/>
</dbReference>
<evidence type="ECO:0000313" key="6">
    <source>
        <dbReference type="Proteomes" id="UP001247307"/>
    </source>
</evidence>
<gene>
    <name evidence="3" type="primary">coaE</name>
    <name evidence="5" type="ORF">J2S35_000117</name>
</gene>
<dbReference type="GO" id="GO:0005737">
    <property type="term" value="C:cytoplasm"/>
    <property type="evidence" value="ECO:0007669"/>
    <property type="project" value="UniProtKB-SubCell"/>
</dbReference>
<reference evidence="5" key="1">
    <citation type="submission" date="2023-07" db="EMBL/GenBank/DDBJ databases">
        <title>Sequencing the genomes of 1000 actinobacteria strains.</title>
        <authorList>
            <person name="Klenk H.-P."/>
        </authorList>
    </citation>
    <scope>NUCLEOTIDE SEQUENCE</scope>
    <source>
        <strain evidence="5">DSM 13988</strain>
    </source>
</reference>
<dbReference type="GO" id="GO:0015937">
    <property type="term" value="P:coenzyme A biosynthetic process"/>
    <property type="evidence" value="ECO:0007669"/>
    <property type="project" value="UniProtKB-UniRule"/>
</dbReference>
<dbReference type="SUPFAM" id="SSF52540">
    <property type="entry name" value="P-loop containing nucleoside triphosphate hydrolases"/>
    <property type="match status" value="1"/>
</dbReference>
<dbReference type="GO" id="GO:0004140">
    <property type="term" value="F:dephospho-CoA kinase activity"/>
    <property type="evidence" value="ECO:0007669"/>
    <property type="project" value="UniProtKB-UniRule"/>
</dbReference>
<comment type="caution">
    <text evidence="5">The sequence shown here is derived from an EMBL/GenBank/DDBJ whole genome shotgun (WGS) entry which is preliminary data.</text>
</comment>
<dbReference type="PANTHER" id="PTHR10695:SF46">
    <property type="entry name" value="BIFUNCTIONAL COENZYME A SYNTHASE-RELATED"/>
    <property type="match status" value="1"/>
</dbReference>
<keyword evidence="3 5" id="KW-0418">Kinase</keyword>
<dbReference type="PROSITE" id="PS51219">
    <property type="entry name" value="DPCK"/>
    <property type="match status" value="1"/>
</dbReference>
<dbReference type="NCBIfam" id="TIGR00152">
    <property type="entry name" value="dephospho-CoA kinase"/>
    <property type="match status" value="1"/>
</dbReference>
<evidence type="ECO:0000313" key="5">
    <source>
        <dbReference type="EMBL" id="MDR6891177.1"/>
    </source>
</evidence>
<dbReference type="Pfam" id="PF01121">
    <property type="entry name" value="CoaE"/>
    <property type="match status" value="1"/>
</dbReference>
<comment type="similarity">
    <text evidence="3">Belongs to the CoaE family.</text>
</comment>
<dbReference type="CDD" id="cd02022">
    <property type="entry name" value="DPCK"/>
    <property type="match status" value="1"/>
</dbReference>
<accession>A0AAE3YFC0</accession>
<sequence>MDETASAMPDPAHDSSDRPVFALTGGIAAGKSAVAARLAERGAVVVDSDVLARRVVEPGQPALAEVAEAFGPGVLEADGTLDRAALGALVFGDDDARARLNAILHPAIRAAAADAVEAARRAGARVIVQDIPLLAETGRAGEFAFVATVEADDETRIERMVTRRGMTREAAEARIAAQATRAEREAVADLVIENEGSLEDLHRAADELWETLEGLAAR</sequence>
<name>A0AAE3YFC0_9MICC</name>
<keyword evidence="2 3" id="KW-0067">ATP-binding</keyword>